<organism evidence="5 6">
    <name type="scientific">Tetraodon nigroviridis</name>
    <name type="common">Spotted green pufferfish</name>
    <name type="synonym">Chelonodon nigroviridis</name>
    <dbReference type="NCBI Taxonomy" id="99883"/>
    <lineage>
        <taxon>Eukaryota</taxon>
        <taxon>Metazoa</taxon>
        <taxon>Chordata</taxon>
        <taxon>Craniata</taxon>
        <taxon>Vertebrata</taxon>
        <taxon>Euteleostomi</taxon>
        <taxon>Actinopterygii</taxon>
        <taxon>Neopterygii</taxon>
        <taxon>Teleostei</taxon>
        <taxon>Neoteleostei</taxon>
        <taxon>Acanthomorphata</taxon>
        <taxon>Eupercaria</taxon>
        <taxon>Tetraodontiformes</taxon>
        <taxon>Tetradontoidea</taxon>
        <taxon>Tetraodontidae</taxon>
        <taxon>Tetraodon</taxon>
    </lineage>
</organism>
<dbReference type="OMA" id="TAVISWC"/>
<evidence type="ECO:0000259" key="3">
    <source>
        <dbReference type="Pfam" id="PF22833"/>
    </source>
</evidence>
<name>H3DB27_TETNG</name>
<dbReference type="InterPro" id="IPR027830">
    <property type="entry name" value="C5orf34-like_N"/>
</dbReference>
<feature type="domain" description="C5orf34-like N-terminal" evidence="2">
    <location>
        <begin position="8"/>
        <end position="74"/>
    </location>
</feature>
<dbReference type="InterPro" id="IPR053901">
    <property type="entry name" value="C5orf34-like"/>
</dbReference>
<dbReference type="HOGENOM" id="CLU_029198_1_0_1"/>
<evidence type="ECO:0000256" key="1">
    <source>
        <dbReference type="SAM" id="MobiDB-lite"/>
    </source>
</evidence>
<keyword evidence="6" id="KW-1185">Reference proteome</keyword>
<dbReference type="Proteomes" id="UP000007303">
    <property type="component" value="Unassembled WGS sequence"/>
</dbReference>
<reference evidence="6" key="1">
    <citation type="journal article" date="2004" name="Nature">
        <title>Genome duplication in the teleost fish Tetraodon nigroviridis reveals the early vertebrate proto-karyotype.</title>
        <authorList>
            <person name="Jaillon O."/>
            <person name="Aury J.-M."/>
            <person name="Brunet F."/>
            <person name="Petit J.-L."/>
            <person name="Stange-Thomann N."/>
            <person name="Mauceli E."/>
            <person name="Bouneau L."/>
            <person name="Fischer C."/>
            <person name="Ozouf-Costaz C."/>
            <person name="Bernot A."/>
            <person name="Nicaud S."/>
            <person name="Jaffe D."/>
            <person name="Fisher S."/>
            <person name="Lutfalla G."/>
            <person name="Dossat C."/>
            <person name="Segurens B."/>
            <person name="Dasilva C."/>
            <person name="Salanoubat M."/>
            <person name="Levy M."/>
            <person name="Boudet N."/>
            <person name="Castellano S."/>
            <person name="Anthouard V."/>
            <person name="Jubin C."/>
            <person name="Castelli V."/>
            <person name="Katinka M."/>
            <person name="Vacherie B."/>
            <person name="Biemont C."/>
            <person name="Skalli Z."/>
            <person name="Cattolico L."/>
            <person name="Poulain J."/>
            <person name="De Berardinis V."/>
            <person name="Cruaud C."/>
            <person name="Duprat S."/>
            <person name="Brottier P."/>
            <person name="Coutanceau J.-P."/>
            <person name="Gouzy J."/>
            <person name="Parra G."/>
            <person name="Lardier G."/>
            <person name="Chapple C."/>
            <person name="McKernan K.J."/>
            <person name="McEwan P."/>
            <person name="Bosak S."/>
            <person name="Kellis M."/>
            <person name="Volff J.-N."/>
            <person name="Guigo R."/>
            <person name="Zody M.C."/>
            <person name="Mesirov J."/>
            <person name="Lindblad-Toh K."/>
            <person name="Birren B."/>
            <person name="Nusbaum C."/>
            <person name="Kahn D."/>
            <person name="Robinson-Rechavi M."/>
            <person name="Laudet V."/>
            <person name="Schachter V."/>
            <person name="Quetier F."/>
            <person name="Saurin W."/>
            <person name="Scarpelli C."/>
            <person name="Wincker P."/>
            <person name="Lander E.S."/>
            <person name="Weissenbach J."/>
            <person name="Roest Crollius H."/>
        </authorList>
    </citation>
    <scope>NUCLEOTIDE SEQUENCE [LARGE SCALE GENOMIC DNA]</scope>
</reference>
<evidence type="ECO:0000313" key="5">
    <source>
        <dbReference type="Ensembl" id="ENSTNIP00000017719.1"/>
    </source>
</evidence>
<dbReference type="GeneTree" id="ENSGT00500000044987"/>
<dbReference type="AlphaFoldDB" id="H3DB27"/>
<reference evidence="5" key="3">
    <citation type="submission" date="2025-09" db="UniProtKB">
        <authorList>
            <consortium name="Ensembl"/>
        </authorList>
    </citation>
    <scope>IDENTIFICATION</scope>
</reference>
<dbReference type="Ensembl" id="ENSTNIT00000017942.1">
    <property type="protein sequence ID" value="ENSTNIP00000017719.1"/>
    <property type="gene ID" value="ENSTNIG00000014689.1"/>
</dbReference>
<dbReference type="PANTHER" id="PTHR34531:SF1">
    <property type="entry name" value="CHROMOSOME 5 OPEN READING FRAME 34"/>
    <property type="match status" value="1"/>
</dbReference>
<dbReference type="PANTHER" id="PTHR34531">
    <property type="entry name" value="ZGC:153352"/>
    <property type="match status" value="1"/>
</dbReference>
<proteinExistence type="predicted"/>
<dbReference type="InParanoid" id="H3DB27"/>
<sequence>MESNVSLMIMYDDESVEVCYRNEDRLLLSPCGCEFVLVKACREPPLAEARVRQRTRFTTSTHKEMITGALTFRNTHASRPYLPAELIPADHKKARPQPFFSIGSEAKWPELSSCAGELRCGGETIIRSEEGRAVLTLAPSGEEFSVRYTCSLSSHDQNHSTQPGAGGPGSSPGAAAGDDTDEEQLGRRKRKPEAAYQCTTVLQQLSRCCVAPRWRYPLSLARRLHTARLSEPEDAGAEESRRLSQAADGGRRSPLPQALPLTCPSPHLHRWRFDPLFKNEHQQLPGDLVKVMWCHGTTYRVLSGGVPVVEVSLGDGSIIRSDGVLSSYFTHHKPQFHSGKVKELTYHVNNLPPHLPG</sequence>
<accession>H3DB27</accession>
<feature type="region of interest" description="Disordered" evidence="1">
    <location>
        <begin position="152"/>
        <end position="193"/>
    </location>
</feature>
<feature type="region of interest" description="Disordered" evidence="1">
    <location>
        <begin position="228"/>
        <end position="259"/>
    </location>
</feature>
<protein>
    <submittedName>
        <fullName evidence="5">Uncharacterized protein</fullName>
    </submittedName>
</protein>
<feature type="compositionally biased region" description="Polar residues" evidence="1">
    <location>
        <begin position="152"/>
        <end position="162"/>
    </location>
</feature>
<dbReference type="STRING" id="99883.ENSTNIP00000017719"/>
<evidence type="ECO:0000259" key="4">
    <source>
        <dbReference type="Pfam" id="PF22834"/>
    </source>
</evidence>
<dbReference type="Pfam" id="PF22833">
    <property type="entry name" value="C5orf34_2nd"/>
    <property type="match status" value="1"/>
</dbReference>
<evidence type="ECO:0000313" key="6">
    <source>
        <dbReference type="Proteomes" id="UP000007303"/>
    </source>
</evidence>
<reference evidence="5" key="2">
    <citation type="submission" date="2025-08" db="UniProtKB">
        <authorList>
            <consortium name="Ensembl"/>
        </authorList>
    </citation>
    <scope>IDENTIFICATION</scope>
</reference>
<dbReference type="InterPro" id="IPR053900">
    <property type="entry name" value="C5orf34-like_dom"/>
</dbReference>
<evidence type="ECO:0000259" key="2">
    <source>
        <dbReference type="Pfam" id="PF15025"/>
    </source>
</evidence>
<dbReference type="Pfam" id="PF15025">
    <property type="entry name" value="C5orf34-like_N"/>
    <property type="match status" value="1"/>
</dbReference>
<feature type="domain" description="C5orf34-like second" evidence="3">
    <location>
        <begin position="121"/>
        <end position="221"/>
    </location>
</feature>
<dbReference type="Pfam" id="PF22834">
    <property type="entry name" value="Polo_box_4"/>
    <property type="match status" value="1"/>
</dbReference>
<dbReference type="InterPro" id="IPR053899">
    <property type="entry name" value="C5orf34-like_2nd"/>
</dbReference>
<feature type="domain" description="C5orf34-like" evidence="4">
    <location>
        <begin position="289"/>
        <end position="357"/>
    </location>
</feature>